<proteinExistence type="predicted"/>
<evidence type="ECO:0000313" key="3">
    <source>
        <dbReference type="WBParaSite" id="ALUE_0001668201-mRNA-1"/>
    </source>
</evidence>
<organism evidence="2 3">
    <name type="scientific">Ascaris lumbricoides</name>
    <name type="common">Giant roundworm</name>
    <dbReference type="NCBI Taxonomy" id="6252"/>
    <lineage>
        <taxon>Eukaryota</taxon>
        <taxon>Metazoa</taxon>
        <taxon>Ecdysozoa</taxon>
        <taxon>Nematoda</taxon>
        <taxon>Chromadorea</taxon>
        <taxon>Rhabditida</taxon>
        <taxon>Spirurina</taxon>
        <taxon>Ascaridomorpha</taxon>
        <taxon>Ascaridoidea</taxon>
        <taxon>Ascarididae</taxon>
        <taxon>Ascaris</taxon>
    </lineage>
</organism>
<dbReference type="Proteomes" id="UP000036681">
    <property type="component" value="Unplaced"/>
</dbReference>
<feature type="region of interest" description="Disordered" evidence="1">
    <location>
        <begin position="135"/>
        <end position="169"/>
    </location>
</feature>
<evidence type="ECO:0000256" key="1">
    <source>
        <dbReference type="SAM" id="MobiDB-lite"/>
    </source>
</evidence>
<reference evidence="3" key="1">
    <citation type="submission" date="2016-05" db="UniProtKB">
        <authorList>
            <consortium name="WormBaseParasite"/>
        </authorList>
    </citation>
    <scope>IDENTIFICATION</scope>
</reference>
<dbReference type="InterPro" id="IPR033228">
    <property type="entry name" value="SZT2"/>
</dbReference>
<evidence type="ECO:0000313" key="2">
    <source>
        <dbReference type="Proteomes" id="UP000036681"/>
    </source>
</evidence>
<protein>
    <submittedName>
        <fullName evidence="3">Protein kinase C</fullName>
    </submittedName>
</protein>
<name>A0A0M3IEW0_ASCLU</name>
<dbReference type="PANTHER" id="PTHR14918">
    <property type="entry name" value="KICSTOR COMPLEX PROTEIN SZT2"/>
    <property type="match status" value="1"/>
</dbReference>
<dbReference type="WBParaSite" id="ALUE_0001668201-mRNA-1">
    <property type="protein sequence ID" value="ALUE_0001668201-mRNA-1"/>
    <property type="gene ID" value="ALUE_0001668201"/>
</dbReference>
<sequence length="1569" mass="178977">MAIREAISEVGIDPDRIKMKKVKIVLVMEQLKALRRLRERIKQLTLDYCQLSASEVGIDPDRIKMKKVKVVLVMEQLKALRRLRERIKQLTLDYCQLSAVPHTHNMFFCCNITDQKRFELTFSKMGPVRRASYISRRPDNFPRSGSFSEGCEGRDRDSRDSLSTKHSTRYSTEAVLEHGEANSTTKLLDVSVKEERNSVPLPLVSIEDASKRKTSSVASRAGIDDDQVFLGPCSRIRQQELNDFWLIVTVDAHEAKVYFCQRYINLHTSIFEKLCKAIETECRTVNQELLLEKMQRTGECDSLLIASDSVSRKMGRDELFERSLHYLPNTPLTREYICSHAKPSKRKNITSSDEEDSDNALTECARVEYPPGHFACGIVAHHYFFVHPRLQQSKQVVGKNSSFAVGFEALRHGIERFAVRNRRNLYVFREEGNANVFYLRLHMTEDSVRESARDPSQKQWMTQISEMMQNNILLTVHGVRQPGADLQAIIEAMQKRIDVKVLDEITSALQKNPQTRLTPEDVRFIQRNPSCPDAVFHCTLPSFIEEYLGSLYFYLQQQMLTFTIAARFREHSGNRNGATASERTHFYPYVNESTTLPDGYIAPFFVINRPPSKGSSNLGVACVETRVVDVHGVCKTNLQYARLTANTHSQLYPGGAKLRRAAVERFHELTRCINTSLPLPESLLHSRAGEITALVEFNVWQAGDVGLASLHARFRLAVQQALCDLVTEFGLLSNPIFDIQAPFSPVLFRAPAGSVSSKVHGERHPAPLRKRSSSDALLAPMFTSPPKTAQLSSPRFEQPAVLNRNEASRRSAQSTQTMFNFDSAKRNSLTLISAISNTDGALSSSSEETNFVPTYVNCQFANVARDWFDHMVSEVKNNTEQQFSLKKHMFHLDNGALSSSSEETNFVPTYVNCQFANVARDWFDHMVSEVKNNTEQQFSLKKHMFHLDSDHSARKICKVISERLRVMVCHETVTVCHQESNGPTRYCSLNCSDSFVQPFSICKVISERLRVMVCHETVTVCHQESNGPTRYCSLNCSDSFVQPFSSDDGRVVDSEHVAISLMLIAYDHEYAEATLRYGAECLEGLLPDVLTQVLSDGDKSFRFMPQVSPFVPRQHLLFFIIRGEVASLYLYNYSTKAAEHMQKLFSNIISWHNGKSRLLREIGLHKMGITHLPATISPSSNALVWLNAPLLYKYDFPEMGTAEFDQQFVSDLLEPNEARLRMKLYRHSNASFLAINLMPTFLEDQCEQILMMRSLMRDHQKFHSVHQSLLAGSCEVSETDLILITMRSREVHYVKSPLLLFPRWRRRIAAIRFSAETPSEFRHSLADDPSARRASGSKLSKYEAPVHHSSKFQFRSNTFSTTIEGFSSTSLTHIRRYTEEDDPCCLKIQFMLVESYVEYAKKLGLHFLDVKDVSPLNVRKNPYTLRYDTQTTQCSPNVWLFKVAAGGVIFVHLTFVAPYFSVRILVWNASQLNNVIPMEDDGTSEVEKQRELESLKDDLISKGHVHSFTYDFHLRMVATYLVGGQQVLFNQGYNTNAFLIDFLQYYGCRPPYARNCVYEERVGVYLQTF</sequence>
<accession>A0A0M3IEW0</accession>
<keyword evidence="2" id="KW-1185">Reference proteome</keyword>
<dbReference type="PANTHER" id="PTHR14918:SF3">
    <property type="entry name" value="KICSTOR COMPLEX PROTEIN SZT2"/>
    <property type="match status" value="1"/>
</dbReference>
<feature type="compositionally biased region" description="Basic and acidic residues" evidence="1">
    <location>
        <begin position="151"/>
        <end position="163"/>
    </location>
</feature>
<dbReference type="GO" id="GO:0005777">
    <property type="term" value="C:peroxisome"/>
    <property type="evidence" value="ECO:0007669"/>
    <property type="project" value="InterPro"/>
</dbReference>